<sequence length="91" mass="10098">MSLFRCEYGVSQTQSDRKFPVCPVTAQADRLVCVPEAVVPIAKVLCLPVLKFKFTTICATGSWKLSKKTGSIGRLLERDNVVIHGDCFCFE</sequence>
<proteinExistence type="predicted"/>
<keyword evidence="2" id="KW-1185">Reference proteome</keyword>
<comment type="caution">
    <text evidence="1">The sequence shown here is derived from an EMBL/GenBank/DDBJ whole genome shotgun (WGS) entry which is preliminary data.</text>
</comment>
<accession>A0ABN8CMC8</accession>
<evidence type="ECO:0000313" key="2">
    <source>
        <dbReference type="Proteomes" id="UP001158986"/>
    </source>
</evidence>
<dbReference type="Proteomes" id="UP001158986">
    <property type="component" value="Unassembled WGS sequence"/>
</dbReference>
<gene>
    <name evidence="1" type="ORF">PBS001_LOCUS1027</name>
</gene>
<name>A0ABN8CMC8_9STRA</name>
<dbReference type="EMBL" id="CAKLCB010000063">
    <property type="protein sequence ID" value="CAH0514265.1"/>
    <property type="molecule type" value="Genomic_DNA"/>
</dbReference>
<organism evidence="1 2">
    <name type="scientific">Peronospora belbahrii</name>
    <dbReference type="NCBI Taxonomy" id="622444"/>
    <lineage>
        <taxon>Eukaryota</taxon>
        <taxon>Sar</taxon>
        <taxon>Stramenopiles</taxon>
        <taxon>Oomycota</taxon>
        <taxon>Peronosporomycetes</taxon>
        <taxon>Peronosporales</taxon>
        <taxon>Peronosporaceae</taxon>
        <taxon>Peronospora</taxon>
    </lineage>
</organism>
<reference evidence="1 2" key="1">
    <citation type="submission" date="2021-11" db="EMBL/GenBank/DDBJ databases">
        <authorList>
            <person name="Islam A."/>
            <person name="Islam S."/>
            <person name="Flora M.S."/>
            <person name="Rahman M."/>
            <person name="Ziaur R.M."/>
            <person name="Epstein J.H."/>
            <person name="Hassan M."/>
            <person name="Klassen M."/>
            <person name="Woodard K."/>
            <person name="Webb A."/>
            <person name="Webby R.J."/>
            <person name="El Zowalaty M.E."/>
        </authorList>
    </citation>
    <scope>NUCLEOTIDE SEQUENCE [LARGE SCALE GENOMIC DNA]</scope>
    <source>
        <strain evidence="1">Pbs1</strain>
    </source>
</reference>
<evidence type="ECO:0000313" key="1">
    <source>
        <dbReference type="EMBL" id="CAH0514265.1"/>
    </source>
</evidence>
<protein>
    <submittedName>
        <fullName evidence="1">Uncharacterized protein</fullName>
    </submittedName>
</protein>